<evidence type="ECO:0000256" key="1">
    <source>
        <dbReference type="SAM" id="MobiDB-lite"/>
    </source>
</evidence>
<accession>A0A5D3ATF5</accession>
<feature type="region of interest" description="Disordered" evidence="1">
    <location>
        <begin position="1"/>
        <end position="26"/>
    </location>
</feature>
<dbReference type="AlphaFoldDB" id="A0A5D3ATF5"/>
<dbReference type="EMBL" id="NIDF01000088">
    <property type="protein sequence ID" value="TYJ53453.1"/>
    <property type="molecule type" value="Genomic_DNA"/>
</dbReference>
<gene>
    <name evidence="2" type="ORF">B9479_005897</name>
</gene>
<protein>
    <submittedName>
        <fullName evidence="2">Uncharacterized protein</fullName>
    </submittedName>
</protein>
<sequence>MPDTPSSHGHDTRASRRAATSATATPSVYKAEAINLSVETVDDAITRISNTPSFIKNQIITRGKDDGQGYGR</sequence>
<evidence type="ECO:0000313" key="3">
    <source>
        <dbReference type="Proteomes" id="UP000322245"/>
    </source>
</evidence>
<organism evidence="2 3">
    <name type="scientific">Cryptococcus floricola</name>
    <dbReference type="NCBI Taxonomy" id="2591691"/>
    <lineage>
        <taxon>Eukaryota</taxon>
        <taxon>Fungi</taxon>
        <taxon>Dikarya</taxon>
        <taxon>Basidiomycota</taxon>
        <taxon>Agaricomycotina</taxon>
        <taxon>Tremellomycetes</taxon>
        <taxon>Tremellales</taxon>
        <taxon>Cryptococcaceae</taxon>
        <taxon>Cryptococcus</taxon>
    </lineage>
</organism>
<evidence type="ECO:0000313" key="2">
    <source>
        <dbReference type="EMBL" id="TYJ53453.1"/>
    </source>
</evidence>
<dbReference type="Proteomes" id="UP000322245">
    <property type="component" value="Unassembled WGS sequence"/>
</dbReference>
<reference evidence="2 3" key="1">
    <citation type="submission" date="2017-05" db="EMBL/GenBank/DDBJ databases">
        <title>The Genome Sequence of Tsuchiyaea wingfieldii DSM 27421.</title>
        <authorList>
            <person name="Cuomo C."/>
            <person name="Passer A."/>
            <person name="Billmyre B."/>
            <person name="Heitman J."/>
        </authorList>
    </citation>
    <scope>NUCLEOTIDE SEQUENCE [LARGE SCALE GENOMIC DNA]</scope>
    <source>
        <strain evidence="2 3">DSM 27421</strain>
    </source>
</reference>
<keyword evidence="3" id="KW-1185">Reference proteome</keyword>
<proteinExistence type="predicted"/>
<comment type="caution">
    <text evidence="2">The sequence shown here is derived from an EMBL/GenBank/DDBJ whole genome shotgun (WGS) entry which is preliminary data.</text>
</comment>
<name>A0A5D3ATF5_9TREE</name>